<dbReference type="SUPFAM" id="SSF51735">
    <property type="entry name" value="NAD(P)-binding Rossmann-fold domains"/>
    <property type="match status" value="1"/>
</dbReference>
<evidence type="ECO:0000256" key="1">
    <source>
        <dbReference type="ARBA" id="ARBA00001539"/>
    </source>
</evidence>
<dbReference type="GO" id="GO:0008460">
    <property type="term" value="F:dTDP-glucose 4,6-dehydratase activity"/>
    <property type="evidence" value="ECO:0007669"/>
    <property type="project" value="UniProtKB-EC"/>
</dbReference>
<protein>
    <recommendedName>
        <fullName evidence="4 7">dTDP-glucose 4,6-dehydratase</fullName>
        <ecNumber evidence="4 7">4.2.1.46</ecNumber>
    </recommendedName>
</protein>
<evidence type="ECO:0000256" key="3">
    <source>
        <dbReference type="ARBA" id="ARBA00008178"/>
    </source>
</evidence>
<keyword evidence="10" id="KW-1185">Reference proteome</keyword>
<dbReference type="InterPro" id="IPR036291">
    <property type="entry name" value="NAD(P)-bd_dom_sf"/>
</dbReference>
<evidence type="ECO:0000313" key="9">
    <source>
        <dbReference type="EMBL" id="SJZ58206.1"/>
    </source>
</evidence>
<dbReference type="InterPro" id="IPR016040">
    <property type="entry name" value="NAD(P)-bd_dom"/>
</dbReference>
<dbReference type="Pfam" id="PF16363">
    <property type="entry name" value="GDP_Man_Dehyd"/>
    <property type="match status" value="1"/>
</dbReference>
<proteinExistence type="inferred from homology"/>
<organism evidence="9 10">
    <name type="scientific">Cetobacterium ceti</name>
    <dbReference type="NCBI Taxonomy" id="180163"/>
    <lineage>
        <taxon>Bacteria</taxon>
        <taxon>Fusobacteriati</taxon>
        <taxon>Fusobacteriota</taxon>
        <taxon>Fusobacteriia</taxon>
        <taxon>Fusobacteriales</taxon>
        <taxon>Fusobacteriaceae</taxon>
        <taxon>Cetobacterium</taxon>
    </lineage>
</organism>
<dbReference type="RefSeq" id="WP_078693485.1">
    <property type="nucleotide sequence ID" value="NZ_FUWX01000007.1"/>
</dbReference>
<dbReference type="EMBL" id="FUWX01000007">
    <property type="protein sequence ID" value="SJZ58206.1"/>
    <property type="molecule type" value="Genomic_DNA"/>
</dbReference>
<name>A0A1T4LUB5_9FUSO</name>
<dbReference type="EC" id="4.2.1.46" evidence="4 7"/>
<keyword evidence="6 7" id="KW-0456">Lyase</keyword>
<evidence type="ECO:0000256" key="2">
    <source>
        <dbReference type="ARBA" id="ARBA00001911"/>
    </source>
</evidence>
<accession>A0A1T4LUB5</accession>
<comment type="cofactor">
    <cofactor evidence="2 7">
        <name>NAD(+)</name>
        <dbReference type="ChEBI" id="CHEBI:57540"/>
    </cofactor>
</comment>
<dbReference type="InterPro" id="IPR005888">
    <property type="entry name" value="dTDP_Gluc_deHydtase"/>
</dbReference>
<evidence type="ECO:0000256" key="7">
    <source>
        <dbReference type="RuleBase" id="RU004473"/>
    </source>
</evidence>
<dbReference type="GO" id="GO:0009225">
    <property type="term" value="P:nucleotide-sugar metabolic process"/>
    <property type="evidence" value="ECO:0007669"/>
    <property type="project" value="InterPro"/>
</dbReference>
<dbReference type="Gene3D" id="3.40.50.720">
    <property type="entry name" value="NAD(P)-binding Rossmann-like Domain"/>
    <property type="match status" value="1"/>
</dbReference>
<evidence type="ECO:0000256" key="6">
    <source>
        <dbReference type="ARBA" id="ARBA00023239"/>
    </source>
</evidence>
<dbReference type="Proteomes" id="UP000191153">
    <property type="component" value="Unassembled WGS sequence"/>
</dbReference>
<dbReference type="Gene3D" id="3.90.25.10">
    <property type="entry name" value="UDP-galactose 4-epimerase, domain 1"/>
    <property type="match status" value="1"/>
</dbReference>
<feature type="domain" description="NAD(P)-binding" evidence="8">
    <location>
        <begin position="4"/>
        <end position="310"/>
    </location>
</feature>
<dbReference type="AlphaFoldDB" id="A0A1T4LUB5"/>
<dbReference type="PANTHER" id="PTHR43000">
    <property type="entry name" value="DTDP-D-GLUCOSE 4,6-DEHYDRATASE-RELATED"/>
    <property type="match status" value="1"/>
</dbReference>
<dbReference type="CDD" id="cd05246">
    <property type="entry name" value="dTDP_GD_SDR_e"/>
    <property type="match status" value="1"/>
</dbReference>
<evidence type="ECO:0000313" key="10">
    <source>
        <dbReference type="Proteomes" id="UP000191153"/>
    </source>
</evidence>
<dbReference type="OrthoDB" id="9811743at2"/>
<evidence type="ECO:0000256" key="4">
    <source>
        <dbReference type="ARBA" id="ARBA00011990"/>
    </source>
</evidence>
<dbReference type="NCBIfam" id="TIGR01181">
    <property type="entry name" value="dTDP_gluc_dehyt"/>
    <property type="match status" value="1"/>
</dbReference>
<keyword evidence="5" id="KW-0520">NAD</keyword>
<evidence type="ECO:0000256" key="5">
    <source>
        <dbReference type="ARBA" id="ARBA00023027"/>
    </source>
</evidence>
<gene>
    <name evidence="9" type="ORF">SAMN02745174_00968</name>
</gene>
<comment type="catalytic activity">
    <reaction evidence="1 7">
        <text>dTDP-alpha-D-glucose = dTDP-4-dehydro-6-deoxy-alpha-D-glucose + H2O</text>
        <dbReference type="Rhea" id="RHEA:17221"/>
        <dbReference type="ChEBI" id="CHEBI:15377"/>
        <dbReference type="ChEBI" id="CHEBI:57477"/>
        <dbReference type="ChEBI" id="CHEBI:57649"/>
        <dbReference type="EC" id="4.2.1.46"/>
    </reaction>
</comment>
<evidence type="ECO:0000259" key="8">
    <source>
        <dbReference type="Pfam" id="PF16363"/>
    </source>
</evidence>
<reference evidence="9 10" key="1">
    <citation type="submission" date="2017-02" db="EMBL/GenBank/DDBJ databases">
        <authorList>
            <person name="Peterson S.W."/>
        </authorList>
    </citation>
    <scope>NUCLEOTIDE SEQUENCE [LARGE SCALE GENOMIC DNA]</scope>
    <source>
        <strain evidence="9 10">ATCC 700028</strain>
    </source>
</reference>
<comment type="similarity">
    <text evidence="3 7">Belongs to the NAD(P)-dependent epimerase/dehydratase family. dTDP-glucose dehydratase subfamily.</text>
</comment>
<dbReference type="STRING" id="180163.SAMN02745174_00968"/>
<sequence>MTYLITGACGFIGSNFLKYMMEKYENGEFILYDSLTYAGKLSNIEWALEDKRVKFYIGDIKNGDLVENLFKRHKIDYVINFAAESHVDRSIEYPDIFLESNVLGVNTLLKVCRKYWKNRRDVKFLQISTDEVYGSLTLENREEKFRENTPLNPRSPYSASKASGDMLLMAYGETYGIPFNITRCSNNYGEHQLEEKLIPLVIKKALKNEKLPIYGKGDNVRDWIYVMDHCKGVDLVLHRGKPGEIYNIGGNSEMSNIDLVKNILDILEKPYDLITFVKDRPGHDKRYGIDSSKIERELGWKRDYDFKRGLLKTVNWYKELWEKKI</sequence>